<keyword evidence="3" id="KW-1185">Reference proteome</keyword>
<gene>
    <name evidence="2" type="ORF">GTZ99_03835</name>
</gene>
<proteinExistence type="predicted"/>
<reference evidence="3" key="1">
    <citation type="submission" date="2020-01" db="EMBL/GenBank/DDBJ databases">
        <title>Sphingomonas sp. strain CSW-10.</title>
        <authorList>
            <person name="Chen W.-M."/>
        </authorList>
    </citation>
    <scope>NUCLEOTIDE SEQUENCE [LARGE SCALE GENOMIC DNA]</scope>
    <source>
        <strain evidence="3">FSY-8</strain>
    </source>
</reference>
<protein>
    <submittedName>
        <fullName evidence="2">Uncharacterized protein</fullName>
    </submittedName>
</protein>
<evidence type="ECO:0000313" key="3">
    <source>
        <dbReference type="Proteomes" id="UP000753724"/>
    </source>
</evidence>
<feature type="region of interest" description="Disordered" evidence="1">
    <location>
        <begin position="38"/>
        <end position="58"/>
    </location>
</feature>
<comment type="caution">
    <text evidence="2">The sequence shown here is derived from an EMBL/GenBank/DDBJ whole genome shotgun (WGS) entry which is preliminary data.</text>
</comment>
<dbReference type="EMBL" id="JAAAPO010000001">
    <property type="protein sequence ID" value="NBC35683.1"/>
    <property type="molecule type" value="Genomic_DNA"/>
</dbReference>
<evidence type="ECO:0000256" key="1">
    <source>
        <dbReference type="SAM" id="MobiDB-lite"/>
    </source>
</evidence>
<dbReference type="RefSeq" id="WP_161716928.1">
    <property type="nucleotide sequence ID" value="NZ_JAAAPO010000001.1"/>
</dbReference>
<name>A0ABW9XAX2_9SPHN</name>
<dbReference type="Proteomes" id="UP000753724">
    <property type="component" value="Unassembled WGS sequence"/>
</dbReference>
<evidence type="ECO:0000313" key="2">
    <source>
        <dbReference type="EMBL" id="NBC35683.1"/>
    </source>
</evidence>
<sequence>MRWAGAGGLLVAGITVGAVVTWAWQGGVNRWLTGGHDPASAASAPAVPPSATPTVTPTVAPSAAVEAAPLIAGRYAPRDECGVLPGFAAFRARLGDAVRGRDVAALTALADANVMLDYGGGAGRRELSARLRSADGADLWKALDAALALGCAQQDGGATIPWFFAQDIGEAEPYSTMLAVGPDVPLYDHAGGGRLVARLSWALVEVPGSIDEGVKDVRVKVISPAGPSGFAALSRLRSVVDYRLTVHRGAGGWRIDTFVAGD</sequence>
<organism evidence="2 3">
    <name type="scientific">Novosphingobium ovatum</name>
    <dbReference type="NCBI Taxonomy" id="1908523"/>
    <lineage>
        <taxon>Bacteria</taxon>
        <taxon>Pseudomonadati</taxon>
        <taxon>Pseudomonadota</taxon>
        <taxon>Alphaproteobacteria</taxon>
        <taxon>Sphingomonadales</taxon>
        <taxon>Sphingomonadaceae</taxon>
        <taxon>Novosphingobium</taxon>
    </lineage>
</organism>
<accession>A0ABW9XAX2</accession>